<accession>A0AAV4UN15</accession>
<dbReference type="EMBL" id="BPLR01013172">
    <property type="protein sequence ID" value="GIY59153.1"/>
    <property type="molecule type" value="Genomic_DNA"/>
</dbReference>
<organism evidence="1 2">
    <name type="scientific">Caerostris extrusa</name>
    <name type="common">Bark spider</name>
    <name type="synonym">Caerostris bankana</name>
    <dbReference type="NCBI Taxonomy" id="172846"/>
    <lineage>
        <taxon>Eukaryota</taxon>
        <taxon>Metazoa</taxon>
        <taxon>Ecdysozoa</taxon>
        <taxon>Arthropoda</taxon>
        <taxon>Chelicerata</taxon>
        <taxon>Arachnida</taxon>
        <taxon>Araneae</taxon>
        <taxon>Araneomorphae</taxon>
        <taxon>Entelegynae</taxon>
        <taxon>Araneoidea</taxon>
        <taxon>Araneidae</taxon>
        <taxon>Caerostris</taxon>
    </lineage>
</organism>
<dbReference type="AlphaFoldDB" id="A0AAV4UN15"/>
<evidence type="ECO:0000313" key="1">
    <source>
        <dbReference type="EMBL" id="GIY59153.1"/>
    </source>
</evidence>
<protein>
    <submittedName>
        <fullName evidence="1">Uncharacterized protein</fullName>
    </submittedName>
</protein>
<reference evidence="1 2" key="1">
    <citation type="submission" date="2021-06" db="EMBL/GenBank/DDBJ databases">
        <title>Caerostris extrusa draft genome.</title>
        <authorList>
            <person name="Kono N."/>
            <person name="Arakawa K."/>
        </authorList>
    </citation>
    <scope>NUCLEOTIDE SEQUENCE [LARGE SCALE GENOMIC DNA]</scope>
</reference>
<keyword evidence="2" id="KW-1185">Reference proteome</keyword>
<comment type="caution">
    <text evidence="1">The sequence shown here is derived from an EMBL/GenBank/DDBJ whole genome shotgun (WGS) entry which is preliminary data.</text>
</comment>
<gene>
    <name evidence="1" type="ORF">CEXT_106001</name>
</gene>
<evidence type="ECO:0000313" key="2">
    <source>
        <dbReference type="Proteomes" id="UP001054945"/>
    </source>
</evidence>
<name>A0AAV4UN15_CAEEX</name>
<sequence>MDGFLVEEEWGWWNKKNKKKGWWGWNSRRLVELGAICIVNPSFPFSVGSFCCRVGSYCSETSEKDDEWWNRSERRG</sequence>
<proteinExistence type="predicted"/>
<dbReference type="Proteomes" id="UP001054945">
    <property type="component" value="Unassembled WGS sequence"/>
</dbReference>